<accession>A0A4S1XJ89</accession>
<dbReference type="Proteomes" id="UP000306147">
    <property type="component" value="Unassembled WGS sequence"/>
</dbReference>
<dbReference type="RefSeq" id="WP_135962317.1">
    <property type="nucleotide sequence ID" value="NZ_SRXT01000001.1"/>
</dbReference>
<dbReference type="EMBL" id="SRXT01000001">
    <property type="protein sequence ID" value="TGX56117.1"/>
    <property type="molecule type" value="Genomic_DNA"/>
</dbReference>
<dbReference type="OrthoDB" id="7564878at2"/>
<reference evidence="2 3" key="1">
    <citation type="submission" date="2019-04" db="EMBL/GenBank/DDBJ databases">
        <title>Sphingomonas psychrotolerans sp. nov., isolated from soil in the Tianshan Mountains, Xinjiang, China.</title>
        <authorList>
            <person name="Luo Y."/>
            <person name="Sheng H."/>
        </authorList>
    </citation>
    <scope>NUCLEOTIDE SEQUENCE [LARGE SCALE GENOMIC DNA]</scope>
    <source>
        <strain evidence="2 3">ZFGT-11</strain>
    </source>
</reference>
<gene>
    <name evidence="2" type="ORF">E5A73_03170</name>
</gene>
<proteinExistence type="predicted"/>
<sequence length="156" mass="16588">MRDTLISCVVLCALSCPALAGERSGAGSRPIAIAELVKDPAARRIPEPAVDKTLPQRFMLPAGNARLERLPEASLIVERRVAKTLVVDSETPPEVTARAGGRYAVYDILREQPRPRHRNSPLSAAFVLKIDGSDDSPPFSVGGGGVAAAVWQAVPK</sequence>
<evidence type="ECO:0000313" key="3">
    <source>
        <dbReference type="Proteomes" id="UP000306147"/>
    </source>
</evidence>
<feature type="chain" id="PRO_5020822220" evidence="1">
    <location>
        <begin position="21"/>
        <end position="156"/>
    </location>
</feature>
<keyword evidence="3" id="KW-1185">Reference proteome</keyword>
<name>A0A4S1XJ89_9SPHN</name>
<feature type="signal peptide" evidence="1">
    <location>
        <begin position="1"/>
        <end position="20"/>
    </location>
</feature>
<comment type="caution">
    <text evidence="2">The sequence shown here is derived from an EMBL/GenBank/DDBJ whole genome shotgun (WGS) entry which is preliminary data.</text>
</comment>
<dbReference type="AlphaFoldDB" id="A0A4S1XJ89"/>
<evidence type="ECO:0000313" key="2">
    <source>
        <dbReference type="EMBL" id="TGX56117.1"/>
    </source>
</evidence>
<protein>
    <submittedName>
        <fullName evidence="2">Uncharacterized protein</fullName>
    </submittedName>
</protein>
<keyword evidence="1" id="KW-0732">Signal</keyword>
<organism evidence="2 3">
    <name type="scientific">Sphingomonas gei</name>
    <dbReference type="NCBI Taxonomy" id="1395960"/>
    <lineage>
        <taxon>Bacteria</taxon>
        <taxon>Pseudomonadati</taxon>
        <taxon>Pseudomonadota</taxon>
        <taxon>Alphaproteobacteria</taxon>
        <taxon>Sphingomonadales</taxon>
        <taxon>Sphingomonadaceae</taxon>
        <taxon>Sphingomonas</taxon>
    </lineage>
</organism>
<evidence type="ECO:0000256" key="1">
    <source>
        <dbReference type="SAM" id="SignalP"/>
    </source>
</evidence>